<proteinExistence type="predicted"/>
<dbReference type="EMBL" id="BKZQ01000012">
    <property type="protein sequence ID" value="GER69867.1"/>
    <property type="molecule type" value="Genomic_DNA"/>
</dbReference>
<name>A0A5J4JHB9_9BACI</name>
<evidence type="ECO:0000313" key="2">
    <source>
        <dbReference type="Proteomes" id="UP000391919"/>
    </source>
</evidence>
<evidence type="ECO:0000313" key="1">
    <source>
        <dbReference type="EMBL" id="GER69867.1"/>
    </source>
</evidence>
<reference evidence="1 2" key="1">
    <citation type="submission" date="2019-09" db="EMBL/GenBank/DDBJ databases">
        <title>Draft genome sequence of Bacillus sp. JC-7.</title>
        <authorList>
            <person name="Tanaka N."/>
            <person name="Shiwa Y."/>
            <person name="Fujita N."/>
            <person name="Tanasupawat S."/>
        </authorList>
    </citation>
    <scope>NUCLEOTIDE SEQUENCE [LARGE SCALE GENOMIC DNA]</scope>
    <source>
        <strain evidence="1 2">JC-7</strain>
    </source>
</reference>
<keyword evidence="2" id="KW-1185">Reference proteome</keyword>
<gene>
    <name evidence="1" type="ORF">BpJC7_11700</name>
</gene>
<dbReference type="RefSeq" id="WP_151680400.1">
    <property type="nucleotide sequence ID" value="NZ_BKZP01000016.1"/>
</dbReference>
<organism evidence="1 2">
    <name type="scientific">Weizmannia acidilactici</name>
    <dbReference type="NCBI Taxonomy" id="2607726"/>
    <lineage>
        <taxon>Bacteria</taxon>
        <taxon>Bacillati</taxon>
        <taxon>Bacillota</taxon>
        <taxon>Bacilli</taxon>
        <taxon>Bacillales</taxon>
        <taxon>Bacillaceae</taxon>
        <taxon>Heyndrickxia</taxon>
    </lineage>
</organism>
<sequence length="77" mass="8691">MKRFSRPVIFTILAAIVTAIVPTRPSAASGKGMIIVQSFYGMKIDYIHEHKKELPNLYKMMKKGTDAKDITAVYLVF</sequence>
<accession>A0A5J4JHB9</accession>
<dbReference type="AlphaFoldDB" id="A0A5J4JHB9"/>
<comment type="caution">
    <text evidence="1">The sequence shown here is derived from an EMBL/GenBank/DDBJ whole genome shotgun (WGS) entry which is preliminary data.</text>
</comment>
<protein>
    <submittedName>
        <fullName evidence="1">Uncharacterized protein</fullName>
    </submittedName>
</protein>
<dbReference type="Proteomes" id="UP000391919">
    <property type="component" value="Unassembled WGS sequence"/>
</dbReference>